<dbReference type="GO" id="GO:0016020">
    <property type="term" value="C:membrane"/>
    <property type="evidence" value="ECO:0007669"/>
    <property type="project" value="UniProtKB-SubCell"/>
</dbReference>
<dbReference type="InterPro" id="IPR000223">
    <property type="entry name" value="Pept_S26A_signal_pept_1"/>
</dbReference>
<keyword evidence="5 7" id="KW-0378">Hydrolase</keyword>
<dbReference type="NCBIfam" id="TIGR02227">
    <property type="entry name" value="sigpep_I_bact"/>
    <property type="match status" value="1"/>
</dbReference>
<dbReference type="PANTHER" id="PTHR43390">
    <property type="entry name" value="SIGNAL PEPTIDASE I"/>
    <property type="match status" value="1"/>
</dbReference>
<dbReference type="OrthoDB" id="9802919at2"/>
<protein>
    <recommendedName>
        <fullName evidence="4 7">Signal peptidase I</fullName>
        <ecNumber evidence="3 7">3.4.21.89</ecNumber>
    </recommendedName>
</protein>
<dbReference type="PRINTS" id="PR00727">
    <property type="entry name" value="LEADERPTASE"/>
</dbReference>
<dbReference type="PROSITE" id="PS00760">
    <property type="entry name" value="SPASE_I_2"/>
    <property type="match status" value="1"/>
</dbReference>
<name>A0A0S4N8F8_9BACT</name>
<dbReference type="STRING" id="1643428.GCA_001442855_01785"/>
<feature type="active site" evidence="6">
    <location>
        <position position="47"/>
    </location>
</feature>
<evidence type="ECO:0000259" key="8">
    <source>
        <dbReference type="Pfam" id="PF10502"/>
    </source>
</evidence>
<evidence type="ECO:0000256" key="6">
    <source>
        <dbReference type="PIRSR" id="PIRSR600223-1"/>
    </source>
</evidence>
<dbReference type="GO" id="GO:0006465">
    <property type="term" value="P:signal peptide processing"/>
    <property type="evidence" value="ECO:0007669"/>
    <property type="project" value="InterPro"/>
</dbReference>
<organism evidence="9 10">
    <name type="scientific">Candidatus Thermokryptus mobilis</name>
    <dbReference type="NCBI Taxonomy" id="1643428"/>
    <lineage>
        <taxon>Bacteria</taxon>
        <taxon>Pseudomonadati</taxon>
        <taxon>Candidatus Kryptoniota</taxon>
        <taxon>Candidatus Thermokryptus</taxon>
    </lineage>
</organism>
<dbReference type="CDD" id="cd06462">
    <property type="entry name" value="Peptidase_S24_S26"/>
    <property type="match status" value="1"/>
</dbReference>
<dbReference type="InterPro" id="IPR019757">
    <property type="entry name" value="Pept_S26A_signal_pept_1_Lys-AS"/>
</dbReference>
<evidence type="ECO:0000256" key="7">
    <source>
        <dbReference type="RuleBase" id="RU362042"/>
    </source>
</evidence>
<evidence type="ECO:0000256" key="3">
    <source>
        <dbReference type="ARBA" id="ARBA00013208"/>
    </source>
</evidence>
<proteinExistence type="inferred from homology"/>
<dbReference type="Proteomes" id="UP000320623">
    <property type="component" value="Unassembled WGS sequence"/>
</dbReference>
<dbReference type="InterPro" id="IPR036286">
    <property type="entry name" value="LexA/Signal_pep-like_sf"/>
</dbReference>
<comment type="subcellular location">
    <subcellularLocation>
        <location evidence="7">Membrane</location>
        <topology evidence="7">Single-pass type II membrane protein</topology>
    </subcellularLocation>
</comment>
<dbReference type="PROSITE" id="PS00761">
    <property type="entry name" value="SPASE_I_3"/>
    <property type="match status" value="1"/>
</dbReference>
<evidence type="ECO:0000256" key="4">
    <source>
        <dbReference type="ARBA" id="ARBA00019232"/>
    </source>
</evidence>
<dbReference type="PANTHER" id="PTHR43390:SF1">
    <property type="entry name" value="CHLOROPLAST PROCESSING PEPTIDASE"/>
    <property type="match status" value="1"/>
</dbReference>
<evidence type="ECO:0000256" key="1">
    <source>
        <dbReference type="ARBA" id="ARBA00000677"/>
    </source>
</evidence>
<dbReference type="AlphaFoldDB" id="A0A0S4N8F8"/>
<comment type="similarity">
    <text evidence="2 7">Belongs to the peptidase S26 family.</text>
</comment>
<evidence type="ECO:0000313" key="9">
    <source>
        <dbReference type="EMBL" id="CUU07508.1"/>
    </source>
</evidence>
<evidence type="ECO:0000256" key="2">
    <source>
        <dbReference type="ARBA" id="ARBA00009370"/>
    </source>
</evidence>
<accession>A0A0S4N8F8</accession>
<dbReference type="EMBL" id="FAOO01000014">
    <property type="protein sequence ID" value="CUU07508.1"/>
    <property type="molecule type" value="Genomic_DNA"/>
</dbReference>
<dbReference type="Pfam" id="PF10502">
    <property type="entry name" value="Peptidase_S26"/>
    <property type="match status" value="1"/>
</dbReference>
<reference evidence="10" key="1">
    <citation type="submission" date="2015-11" db="EMBL/GenBank/DDBJ databases">
        <authorList>
            <person name="Varghese N."/>
        </authorList>
    </citation>
    <scope>NUCLEOTIDE SEQUENCE [LARGE SCALE GENOMIC DNA]</scope>
</reference>
<dbReference type="GO" id="GO:0004252">
    <property type="term" value="F:serine-type endopeptidase activity"/>
    <property type="evidence" value="ECO:0007669"/>
    <property type="project" value="InterPro"/>
</dbReference>
<dbReference type="SUPFAM" id="SSF51306">
    <property type="entry name" value="LexA/Signal peptidase"/>
    <property type="match status" value="1"/>
</dbReference>
<comment type="catalytic activity">
    <reaction evidence="1 7">
        <text>Cleavage of hydrophobic, N-terminal signal or leader sequences from secreted and periplasmic proteins.</text>
        <dbReference type="EC" id="3.4.21.89"/>
    </reaction>
</comment>
<dbReference type="Gene3D" id="2.10.109.10">
    <property type="entry name" value="Umud Fragment, subunit A"/>
    <property type="match status" value="1"/>
</dbReference>
<dbReference type="CDD" id="cd06530">
    <property type="entry name" value="S26_SPase_I"/>
    <property type="match status" value="1"/>
</dbReference>
<dbReference type="InterPro" id="IPR019533">
    <property type="entry name" value="Peptidase_S26"/>
</dbReference>
<gene>
    <name evidence="9" type="ORF">JGI1_01822</name>
</gene>
<keyword evidence="10" id="KW-1185">Reference proteome</keyword>
<sequence length="296" mass="34202">MEESKPEIFAEENVNSRDWLKPILIAVIVAFFVKTFAFEAFRIPSGSMEDTLLPGDFIIVCKFGFEVKTPKRIPFTNIEIPQVTIIPRFSPIKRGDVIVFHFPGEKNEVKPREKVNYIKRLIGLPGDIVQIKDKVIFVNGERFKEPSTVKVNYEYVVPKGLENPYIFPEGSNFNEDNYGPIIVPYKGMSVKLDQGNLKRWRILIEREGHKIDVADGKIYIDGVQTDEYVIEKDYVFVMGDNRNNSLDSRFWGFVPTENIIGRACLIYWSWDSNISLINLTEKIKSIRWERIGKGIK</sequence>
<evidence type="ECO:0000256" key="5">
    <source>
        <dbReference type="ARBA" id="ARBA00022801"/>
    </source>
</evidence>
<dbReference type="RefSeq" id="WP_140945548.1">
    <property type="nucleotide sequence ID" value="NZ_FAOO01000014.1"/>
</dbReference>
<dbReference type="InterPro" id="IPR019758">
    <property type="entry name" value="Pept_S26A_signal_pept_1_CS"/>
</dbReference>
<dbReference type="GO" id="GO:0009003">
    <property type="term" value="F:signal peptidase activity"/>
    <property type="evidence" value="ECO:0007669"/>
    <property type="project" value="UniProtKB-EC"/>
</dbReference>
<feature type="active site" evidence="6">
    <location>
        <position position="119"/>
    </location>
</feature>
<dbReference type="EC" id="3.4.21.89" evidence="3 7"/>
<evidence type="ECO:0000313" key="10">
    <source>
        <dbReference type="Proteomes" id="UP000320623"/>
    </source>
</evidence>
<feature type="domain" description="Peptidase S26" evidence="8">
    <location>
        <begin position="17"/>
        <end position="268"/>
    </location>
</feature>
<keyword evidence="7" id="KW-0645">Protease</keyword>